<gene>
    <name evidence="2" type="ORF">GSTENG00038063001</name>
</gene>
<reference evidence="2" key="2">
    <citation type="submission" date="2004-02" db="EMBL/GenBank/DDBJ databases">
        <authorList>
            <consortium name="Genoscope"/>
            <consortium name="Whitehead Institute Centre for Genome Research"/>
        </authorList>
    </citation>
    <scope>NUCLEOTIDE SEQUENCE</scope>
</reference>
<evidence type="ECO:0000256" key="1">
    <source>
        <dbReference type="ARBA" id="ARBA00006484"/>
    </source>
</evidence>
<reference evidence="2" key="1">
    <citation type="journal article" date="2004" name="Nature">
        <title>Genome duplication in the teleost fish Tetraodon nigroviridis reveals the early vertebrate proto-karyotype.</title>
        <authorList>
            <person name="Jaillon O."/>
            <person name="Aury J.-M."/>
            <person name="Brunet F."/>
            <person name="Petit J.-L."/>
            <person name="Stange-Thomann N."/>
            <person name="Mauceli E."/>
            <person name="Bouneau L."/>
            <person name="Fischer C."/>
            <person name="Ozouf-Costaz C."/>
            <person name="Bernot A."/>
            <person name="Nicaud S."/>
            <person name="Jaffe D."/>
            <person name="Fisher S."/>
            <person name="Lutfalla G."/>
            <person name="Dossat C."/>
            <person name="Segurens B."/>
            <person name="Dasilva C."/>
            <person name="Salanoubat M."/>
            <person name="Levy M."/>
            <person name="Boudet N."/>
            <person name="Castellano S."/>
            <person name="Anthouard V."/>
            <person name="Jubin C."/>
            <person name="Castelli V."/>
            <person name="Katinka M."/>
            <person name="Vacherie B."/>
            <person name="Biemont C."/>
            <person name="Skalli Z."/>
            <person name="Cattolico L."/>
            <person name="Poulain J."/>
            <person name="De Berardinis V."/>
            <person name="Cruaud C."/>
            <person name="Duprat S."/>
            <person name="Brottier P."/>
            <person name="Coutanceau J.-P."/>
            <person name="Gouzy J."/>
            <person name="Parra G."/>
            <person name="Lardier G."/>
            <person name="Chapple C."/>
            <person name="McKernan K.J."/>
            <person name="McEwan P."/>
            <person name="Bosak S."/>
            <person name="Kellis M."/>
            <person name="Volff J.-N."/>
            <person name="Guigo R."/>
            <person name="Zody M.C."/>
            <person name="Mesirov J."/>
            <person name="Lindblad-Toh K."/>
            <person name="Birren B."/>
            <person name="Nusbaum C."/>
            <person name="Kahn D."/>
            <person name="Robinson-Rechavi M."/>
            <person name="Laudet V."/>
            <person name="Schachter V."/>
            <person name="Quetier F."/>
            <person name="Saurin W."/>
            <person name="Scarpelli C."/>
            <person name="Wincker P."/>
            <person name="Lander E.S."/>
            <person name="Weissenbach J."/>
            <person name="Roest Crollius H."/>
        </authorList>
    </citation>
    <scope>NUCLEOTIDE SEQUENCE [LARGE SCALE GENOMIC DNA]</scope>
</reference>
<dbReference type="OrthoDB" id="9876299at2759"/>
<comment type="similarity">
    <text evidence="1">Belongs to the short-chain dehydrogenases/reductases (SDR) family.</text>
</comment>
<dbReference type="PANTHER" id="PTHR43313">
    <property type="entry name" value="SHORT-CHAIN DEHYDROGENASE/REDUCTASE FAMILY 9C"/>
    <property type="match status" value="1"/>
</dbReference>
<dbReference type="GO" id="GO:0008202">
    <property type="term" value="P:steroid metabolic process"/>
    <property type="evidence" value="ECO:0007669"/>
    <property type="project" value="TreeGrafter"/>
</dbReference>
<dbReference type="EMBL" id="CAAE01021455">
    <property type="protein sequence ID" value="CAG14255.1"/>
    <property type="molecule type" value="Genomic_DNA"/>
</dbReference>
<dbReference type="KEGG" id="tng:GSTEN00038063G001"/>
<feature type="non-terminal residue" evidence="2">
    <location>
        <position position="100"/>
    </location>
</feature>
<sequence>MRLLLLSDIFGNSDDVACYQDQLLAALPSDVRRDYGDAYVSSLPSSLSTMSWQSAPDLSPVVEDMCHALLSPRPAPVYTPGRMAWLLPFLHRCCPSAAFD</sequence>
<dbReference type="PANTHER" id="PTHR43313:SF3">
    <property type="entry name" value="17-BETA-HYDROXYSTEROID DEHYDROGENASE TYPE 2"/>
    <property type="match status" value="1"/>
</dbReference>
<protein>
    <submittedName>
        <fullName evidence="2">(spotted green pufferfish) hypothetical protein</fullName>
    </submittedName>
</protein>
<accession>Q4RBH8</accession>
<dbReference type="AlphaFoldDB" id="Q4RBH8"/>
<evidence type="ECO:0000313" key="2">
    <source>
        <dbReference type="EMBL" id="CAG14255.1"/>
    </source>
</evidence>
<comment type="caution">
    <text evidence="2">The sequence shown here is derived from an EMBL/GenBank/DDBJ whole genome shotgun (WGS) entry which is preliminary data.</text>
</comment>
<name>Q4RBH8_TETNG</name>
<dbReference type="GO" id="GO:0016491">
    <property type="term" value="F:oxidoreductase activity"/>
    <property type="evidence" value="ECO:0007669"/>
    <property type="project" value="TreeGrafter"/>
</dbReference>
<organism evidence="2">
    <name type="scientific">Tetraodon nigroviridis</name>
    <name type="common">Spotted green pufferfish</name>
    <name type="synonym">Chelonodon nigroviridis</name>
    <dbReference type="NCBI Taxonomy" id="99883"/>
    <lineage>
        <taxon>Eukaryota</taxon>
        <taxon>Metazoa</taxon>
        <taxon>Chordata</taxon>
        <taxon>Craniata</taxon>
        <taxon>Vertebrata</taxon>
        <taxon>Euteleostomi</taxon>
        <taxon>Actinopterygii</taxon>
        <taxon>Neopterygii</taxon>
        <taxon>Teleostei</taxon>
        <taxon>Neoteleostei</taxon>
        <taxon>Acanthomorphata</taxon>
        <taxon>Eupercaria</taxon>
        <taxon>Tetraodontiformes</taxon>
        <taxon>Tetradontoidea</taxon>
        <taxon>Tetraodontidae</taxon>
        <taxon>Tetraodon</taxon>
    </lineage>
</organism>
<proteinExistence type="inferred from homology"/>